<organism evidence="2 3">
    <name type="scientific">Mycobacterium tuberculosis</name>
    <dbReference type="NCBI Taxonomy" id="1773"/>
    <lineage>
        <taxon>Bacteria</taxon>
        <taxon>Bacillati</taxon>
        <taxon>Actinomycetota</taxon>
        <taxon>Actinomycetes</taxon>
        <taxon>Mycobacteriales</taxon>
        <taxon>Mycobacteriaceae</taxon>
        <taxon>Mycobacterium</taxon>
        <taxon>Mycobacterium tuberculosis complex</taxon>
    </lineage>
</organism>
<dbReference type="Proteomes" id="UP000256381">
    <property type="component" value="Unassembled WGS sequence"/>
</dbReference>
<comment type="caution">
    <text evidence="2">The sequence shown here is derived from an EMBL/GenBank/DDBJ whole genome shotgun (WGS) entry which is preliminary data.</text>
</comment>
<protein>
    <submittedName>
        <fullName evidence="2">Uncharacterized protein</fullName>
    </submittedName>
</protein>
<evidence type="ECO:0000256" key="1">
    <source>
        <dbReference type="SAM" id="MobiDB-lite"/>
    </source>
</evidence>
<dbReference type="AlphaFoldDB" id="A0AB73YHH9"/>
<name>A0AB73YHH9_MYCTX</name>
<evidence type="ECO:0000313" key="2">
    <source>
        <dbReference type="EMBL" id="REQ56534.1"/>
    </source>
</evidence>
<feature type="region of interest" description="Disordered" evidence="1">
    <location>
        <begin position="27"/>
        <end position="61"/>
    </location>
</feature>
<sequence>MGAAAPGISAKIPGARALCQRPVAGRRDDGYPGGAGFAARPVPGTAARLSATPPRPVSRPAAGACETCGSAACGAGSRYR</sequence>
<gene>
    <name evidence="2" type="ORF">DSJ38_02190</name>
</gene>
<proteinExistence type="predicted"/>
<reference evidence="2 3" key="1">
    <citation type="journal article" date="2017" name="N. Engl. J. Med.">
        <title>Transmission of Extensively Drug-Resistant Tuberculosis in South Africa.</title>
        <authorList>
            <person name="Shah N.S."/>
            <person name="Auld S.C."/>
            <person name="Brust J.C."/>
            <person name="Mathema B."/>
            <person name="Ismail N."/>
            <person name="Moodley P."/>
            <person name="Mlisana K."/>
            <person name="Allana S."/>
            <person name="Campbell A."/>
            <person name="Mthiyane T."/>
            <person name="Morris N."/>
            <person name="Mpangase P."/>
            <person name="van der Meulen H."/>
            <person name="Omar S.V."/>
            <person name="Brown T.S."/>
            <person name="Narechania A."/>
            <person name="Shaskina E."/>
            <person name="Kapwata T."/>
            <person name="Kreiswirth B."/>
            <person name="Gandhi N.R."/>
        </authorList>
    </citation>
    <scope>NUCLEOTIDE SEQUENCE [LARGE SCALE GENOMIC DNA]</scope>
    <source>
        <strain evidence="2 3">32301_S10</strain>
    </source>
</reference>
<dbReference type="EMBL" id="QTBD01000034">
    <property type="protein sequence ID" value="REQ56534.1"/>
    <property type="molecule type" value="Genomic_DNA"/>
</dbReference>
<evidence type="ECO:0000313" key="3">
    <source>
        <dbReference type="Proteomes" id="UP000256381"/>
    </source>
</evidence>
<accession>A0AB73YHH9</accession>